<dbReference type="EMBL" id="JARKIB010000041">
    <property type="protein sequence ID" value="KAJ7758629.1"/>
    <property type="molecule type" value="Genomic_DNA"/>
</dbReference>
<comment type="caution">
    <text evidence="1">The sequence shown here is derived from an EMBL/GenBank/DDBJ whole genome shotgun (WGS) entry which is preliminary data.</text>
</comment>
<evidence type="ECO:0000313" key="2">
    <source>
        <dbReference type="Proteomes" id="UP001215598"/>
    </source>
</evidence>
<dbReference type="AlphaFoldDB" id="A0AAD7NFI8"/>
<dbReference type="InterPro" id="IPR041078">
    <property type="entry name" value="Plavaka"/>
</dbReference>
<gene>
    <name evidence="1" type="ORF">B0H16DRAFT_1313841</name>
</gene>
<proteinExistence type="predicted"/>
<keyword evidence="2" id="KW-1185">Reference proteome</keyword>
<protein>
    <submittedName>
        <fullName evidence="1">Uncharacterized protein</fullName>
    </submittedName>
</protein>
<evidence type="ECO:0000313" key="1">
    <source>
        <dbReference type="EMBL" id="KAJ7758629.1"/>
    </source>
</evidence>
<dbReference type="Pfam" id="PF18759">
    <property type="entry name" value="Plavaka"/>
    <property type="match status" value="1"/>
</dbReference>
<sequence length="564" mass="63955">MNAETGECPTCKVAFGALGDGETSALRHLENILEALDTLGEGGTVYAKACAAVGIKPVVHPFWEHLPYTNIFTFITPDILHQLYQGIIKHLIAWIKETYGEAEIDARCRRLPPNHNVRVFMKGISKLNRVTGKEHDQISRFLLGIIIDLPLPGDLSPVRLVRAVRAVLDFVYIAQYPLQSTETIAHLANARERFHENKGIFVDLGVRDDFNLPKLHSWDHYPLNITYYGTLDNCNTENTERLHIDLAKDAYRATNSKDEFPQMTLWLERKEKILRHEQYIQSRLKGCPGPPIVENLYPGVVYERKLVMAKHPTHKAVKFNTIKTEYGAKFFPEALSRYVAELSDPTLTPAQIEATSTSVSLLFNSVSVFQRIKFSTSDPHGKDGPEDTIVDAIHVQPHQYLANGNEVPARFDTALVILGDRGRTEVHGKLSDAYLSLPGSFHVISRRVQSCASSPCLHPPPRVVKTTFPPGIEPPKYLAYVEWFSRFTKEPERNHLMFKLTRTETRGERMASIIPVQNIRRSIHLTPKFGPVVPPHWKSSTVLEECKVFFATPWTDRHIYPTLF</sequence>
<accession>A0AAD7NFI8</accession>
<dbReference type="Proteomes" id="UP001215598">
    <property type="component" value="Unassembled WGS sequence"/>
</dbReference>
<organism evidence="1 2">
    <name type="scientific">Mycena metata</name>
    <dbReference type="NCBI Taxonomy" id="1033252"/>
    <lineage>
        <taxon>Eukaryota</taxon>
        <taxon>Fungi</taxon>
        <taxon>Dikarya</taxon>
        <taxon>Basidiomycota</taxon>
        <taxon>Agaricomycotina</taxon>
        <taxon>Agaricomycetes</taxon>
        <taxon>Agaricomycetidae</taxon>
        <taxon>Agaricales</taxon>
        <taxon>Marasmiineae</taxon>
        <taxon>Mycenaceae</taxon>
        <taxon>Mycena</taxon>
    </lineage>
</organism>
<name>A0AAD7NFI8_9AGAR</name>
<reference evidence="1" key="1">
    <citation type="submission" date="2023-03" db="EMBL/GenBank/DDBJ databases">
        <title>Massive genome expansion in bonnet fungi (Mycena s.s.) driven by repeated elements and novel gene families across ecological guilds.</title>
        <authorList>
            <consortium name="Lawrence Berkeley National Laboratory"/>
            <person name="Harder C.B."/>
            <person name="Miyauchi S."/>
            <person name="Viragh M."/>
            <person name="Kuo A."/>
            <person name="Thoen E."/>
            <person name="Andreopoulos B."/>
            <person name="Lu D."/>
            <person name="Skrede I."/>
            <person name="Drula E."/>
            <person name="Henrissat B."/>
            <person name="Morin E."/>
            <person name="Kohler A."/>
            <person name="Barry K."/>
            <person name="LaButti K."/>
            <person name="Morin E."/>
            <person name="Salamov A."/>
            <person name="Lipzen A."/>
            <person name="Mereny Z."/>
            <person name="Hegedus B."/>
            <person name="Baldrian P."/>
            <person name="Stursova M."/>
            <person name="Weitz H."/>
            <person name="Taylor A."/>
            <person name="Grigoriev I.V."/>
            <person name="Nagy L.G."/>
            <person name="Martin F."/>
            <person name="Kauserud H."/>
        </authorList>
    </citation>
    <scope>NUCLEOTIDE SEQUENCE</scope>
    <source>
        <strain evidence="1">CBHHK182m</strain>
    </source>
</reference>